<dbReference type="SUPFAM" id="SSF51735">
    <property type="entry name" value="NAD(P)-binding Rossmann-fold domains"/>
    <property type="match status" value="2"/>
</dbReference>
<dbReference type="STRING" id="980561.A1359_14190"/>
<dbReference type="RefSeq" id="WP_066985548.1">
    <property type="nucleotide sequence ID" value="NZ_LUUI01000134.1"/>
</dbReference>
<keyword evidence="4" id="KW-1185">Reference proteome</keyword>
<dbReference type="PANTHER" id="PTHR43708:SF8">
    <property type="entry name" value="OXIDOREDUCTASE"/>
    <property type="match status" value="1"/>
</dbReference>
<accession>A0A177N1Z7</accession>
<organism evidence="3 4">
    <name type="scientific">Methylomonas lenta</name>
    <dbReference type="NCBI Taxonomy" id="980561"/>
    <lineage>
        <taxon>Bacteria</taxon>
        <taxon>Pseudomonadati</taxon>
        <taxon>Pseudomonadota</taxon>
        <taxon>Gammaproteobacteria</taxon>
        <taxon>Methylococcales</taxon>
        <taxon>Methylococcaceae</taxon>
        <taxon>Methylomonas</taxon>
    </lineage>
</organism>
<dbReference type="Proteomes" id="UP000078476">
    <property type="component" value="Unassembled WGS sequence"/>
</dbReference>
<dbReference type="AlphaFoldDB" id="A0A177N1Z7"/>
<dbReference type="InterPro" id="IPR036291">
    <property type="entry name" value="NAD(P)-bd_dom_sf"/>
</dbReference>
<evidence type="ECO:0000259" key="1">
    <source>
        <dbReference type="Pfam" id="PF01370"/>
    </source>
</evidence>
<proteinExistence type="predicted"/>
<feature type="domain" description="Gfo/Idh/MocA-like oxidoreductase N-terminal" evidence="2">
    <location>
        <begin position="7"/>
        <end position="124"/>
    </location>
</feature>
<dbReference type="InterPro" id="IPR001509">
    <property type="entry name" value="Epimerase_deHydtase"/>
</dbReference>
<reference evidence="3 4" key="1">
    <citation type="submission" date="2016-03" db="EMBL/GenBank/DDBJ databases">
        <authorList>
            <person name="Ploux O."/>
        </authorList>
    </citation>
    <scope>NUCLEOTIDE SEQUENCE [LARGE SCALE GENOMIC DNA]</scope>
    <source>
        <strain evidence="3 4">R-45370</strain>
    </source>
</reference>
<comment type="caution">
    <text evidence="3">The sequence shown here is derived from an EMBL/GenBank/DDBJ whole genome shotgun (WGS) entry which is preliminary data.</text>
</comment>
<protein>
    <recommendedName>
        <fullName evidence="5">Oxidoreductase</fullName>
    </recommendedName>
</protein>
<evidence type="ECO:0000259" key="2">
    <source>
        <dbReference type="Pfam" id="PF01408"/>
    </source>
</evidence>
<dbReference type="EMBL" id="LUUI01000134">
    <property type="protein sequence ID" value="OAI11976.1"/>
    <property type="molecule type" value="Genomic_DNA"/>
</dbReference>
<evidence type="ECO:0000313" key="4">
    <source>
        <dbReference type="Proteomes" id="UP000078476"/>
    </source>
</evidence>
<name>A0A177N1Z7_9GAMM</name>
<dbReference type="Gene3D" id="3.30.360.10">
    <property type="entry name" value="Dihydrodipicolinate Reductase, domain 2"/>
    <property type="match status" value="1"/>
</dbReference>
<dbReference type="InterPro" id="IPR000683">
    <property type="entry name" value="Gfo/Idh/MocA-like_OxRdtase_N"/>
</dbReference>
<evidence type="ECO:0008006" key="5">
    <source>
        <dbReference type="Google" id="ProtNLM"/>
    </source>
</evidence>
<feature type="domain" description="NAD-dependent epimerase/dehydratase" evidence="1">
    <location>
        <begin position="378"/>
        <end position="596"/>
    </location>
</feature>
<evidence type="ECO:0000313" key="3">
    <source>
        <dbReference type="EMBL" id="OAI11976.1"/>
    </source>
</evidence>
<sequence>MINKKWKVGLLGAGYISEAHAKALKANDNVELCAICDLSIARAEKAAKTFAIPQVFSSLQALLESDVDVVHVLLPPDAHYATTRQILESGRHVFLEKPMGVNAEECQQLVELADQKQVKLGVNHNFLFLPAYEKLRLQARDGTLGKLDQVTINWLYAFGLIKFGPFDNWILREPQNLFLELGPHLVAFLLDLVGPLDYVATDIFKPIDLPGGARTYRRWHVHGRCIDTGIDLNLSVLPGFADRSITVRGHAATAKCDFDRDIYCRDEPSGAGVHFDNLLTTETVAFQYAKTGVINFVRAINGKLKKQPSADPYFETIHLSVTSFYSGLAGELDSRLDGRFGLQVIQTCERIIHQAHFEAPIASGQIWTVLPALQKPTVLVIGGTGFIGKYLVQALIKKGLGVRVITRSKNAGQIALAGLPVELAQGDPADASFLDSALEGIDVVYHLAKTDGKNWQDYYTQDVLVTKNIAERALAHGVKRFVYTGTIDSYYSADANEVITGDTPLDPNIESRNLYARSKATCEALLTELHTNQSLPLVIFRPGIVIGKGCPPAHWGVGMFESETRVQLWGDGKNKLPLVLVEDVAEALAMALDAPAIEGQTFLLTDQPMLSAQDYVDIVSKELGTKLRAEPTPIWKLYLSDAIKEFAKNAIKHPNSRTSSYRDWDSRSHRARYDSSKTMVVLGWKPVGDRELMVQRGIIDAVQAFMQ</sequence>
<dbReference type="Pfam" id="PF01408">
    <property type="entry name" value="GFO_IDH_MocA"/>
    <property type="match status" value="1"/>
</dbReference>
<dbReference type="PANTHER" id="PTHR43708">
    <property type="entry name" value="CONSERVED EXPRESSED OXIDOREDUCTASE (EUROFUNG)"/>
    <property type="match status" value="1"/>
</dbReference>
<dbReference type="GO" id="GO:0000166">
    <property type="term" value="F:nucleotide binding"/>
    <property type="evidence" value="ECO:0007669"/>
    <property type="project" value="InterPro"/>
</dbReference>
<gene>
    <name evidence="3" type="ORF">A1359_14190</name>
</gene>
<dbReference type="OrthoDB" id="9801056at2"/>
<dbReference type="Pfam" id="PF01370">
    <property type="entry name" value="Epimerase"/>
    <property type="match status" value="1"/>
</dbReference>
<dbReference type="InterPro" id="IPR051317">
    <property type="entry name" value="Gfo/Idh/MocA_oxidoreduct"/>
</dbReference>
<dbReference type="Gene3D" id="3.40.50.720">
    <property type="entry name" value="NAD(P)-binding Rossmann-like Domain"/>
    <property type="match status" value="2"/>
</dbReference>